<dbReference type="Gene3D" id="3.20.20.70">
    <property type="entry name" value="Aldolase class I"/>
    <property type="match status" value="1"/>
</dbReference>
<dbReference type="EMBL" id="BART01006045">
    <property type="protein sequence ID" value="GAG56915.1"/>
    <property type="molecule type" value="Genomic_DNA"/>
</dbReference>
<dbReference type="GO" id="GO:0018580">
    <property type="term" value="F:nitronate monooxygenase activity"/>
    <property type="evidence" value="ECO:0007669"/>
    <property type="project" value="InterPro"/>
</dbReference>
<dbReference type="SUPFAM" id="SSF51412">
    <property type="entry name" value="Inosine monophosphate dehydrogenase (IMPDH)"/>
    <property type="match status" value="1"/>
</dbReference>
<keyword evidence="1" id="KW-0285">Flavoprotein</keyword>
<organism evidence="5">
    <name type="scientific">marine sediment metagenome</name>
    <dbReference type="NCBI Taxonomy" id="412755"/>
    <lineage>
        <taxon>unclassified sequences</taxon>
        <taxon>metagenomes</taxon>
        <taxon>ecological metagenomes</taxon>
    </lineage>
</organism>
<accession>X0YLG2</accession>
<evidence type="ECO:0000256" key="1">
    <source>
        <dbReference type="ARBA" id="ARBA00022630"/>
    </source>
</evidence>
<evidence type="ECO:0000256" key="2">
    <source>
        <dbReference type="ARBA" id="ARBA00022643"/>
    </source>
</evidence>
<proteinExistence type="predicted"/>
<gene>
    <name evidence="5" type="ORF">S01H4_13743</name>
</gene>
<keyword evidence="3" id="KW-0560">Oxidoreductase</keyword>
<dbReference type="Pfam" id="PF03060">
    <property type="entry name" value="NMO"/>
    <property type="match status" value="1"/>
</dbReference>
<dbReference type="PANTHER" id="PTHR32332:SF20">
    <property type="entry name" value="2-NITROPROPANE DIOXYGENASE-LIKE PROTEIN"/>
    <property type="match status" value="1"/>
</dbReference>
<sequence>MVIETNITRMLGIKHPILSAPMGPFYTTKLTVAVSEAGGLGVLSHVTIHGTVTIDEMKKSMEYVVEHTDKPFGFNIRTARLQPDAIKLCRQLPRFIMENPKIKEQCVYLITSAGSPRLIYNKHFEKLKESGSNIKHFHVAPSLYLAEKLLNSGVDGLVITGTEGGGHQSYENISTLVLLQQIRKHMPEVPIIASGGYATGEGLASALSMGVGAIAMGSRFISSKECEFHENYKKMVVESTASDTELITGIFGRARVWKNKMAEKHSLVESKEEKQAEETSMSKIERELADLEKTYEGNIEEGIAYLGQSVELIDSVEYVSDIIKTIVNDAEKCLTTAFNNIRKIPIKQIA</sequence>
<evidence type="ECO:0000256" key="3">
    <source>
        <dbReference type="ARBA" id="ARBA00023002"/>
    </source>
</evidence>
<protein>
    <submittedName>
        <fullName evidence="5">Uncharacterized protein</fullName>
    </submittedName>
</protein>
<dbReference type="PANTHER" id="PTHR32332">
    <property type="entry name" value="2-NITROPROPANE DIOXYGENASE"/>
    <property type="match status" value="1"/>
</dbReference>
<keyword evidence="4" id="KW-0175">Coiled coil</keyword>
<evidence type="ECO:0000313" key="5">
    <source>
        <dbReference type="EMBL" id="GAG56915.1"/>
    </source>
</evidence>
<dbReference type="AlphaFoldDB" id="X0YLG2"/>
<dbReference type="CDD" id="cd04730">
    <property type="entry name" value="NPD_like"/>
    <property type="match status" value="1"/>
</dbReference>
<feature type="coiled-coil region" evidence="4">
    <location>
        <begin position="267"/>
        <end position="301"/>
    </location>
</feature>
<name>X0YLG2_9ZZZZ</name>
<evidence type="ECO:0000256" key="4">
    <source>
        <dbReference type="SAM" id="Coils"/>
    </source>
</evidence>
<keyword evidence="2" id="KW-0288">FMN</keyword>
<dbReference type="InterPro" id="IPR004136">
    <property type="entry name" value="NMO"/>
</dbReference>
<reference evidence="5" key="1">
    <citation type="journal article" date="2014" name="Front. Microbiol.">
        <title>High frequency of phylogenetically diverse reductive dehalogenase-homologous genes in deep subseafloor sedimentary metagenomes.</title>
        <authorList>
            <person name="Kawai M."/>
            <person name="Futagami T."/>
            <person name="Toyoda A."/>
            <person name="Takaki Y."/>
            <person name="Nishi S."/>
            <person name="Hori S."/>
            <person name="Arai W."/>
            <person name="Tsubouchi T."/>
            <person name="Morono Y."/>
            <person name="Uchiyama I."/>
            <person name="Ito T."/>
            <person name="Fujiyama A."/>
            <person name="Inagaki F."/>
            <person name="Takami H."/>
        </authorList>
    </citation>
    <scope>NUCLEOTIDE SEQUENCE</scope>
    <source>
        <strain evidence="5">Expedition CK06-06</strain>
    </source>
</reference>
<comment type="caution">
    <text evidence="5">The sequence shown here is derived from an EMBL/GenBank/DDBJ whole genome shotgun (WGS) entry which is preliminary data.</text>
</comment>
<dbReference type="InterPro" id="IPR013785">
    <property type="entry name" value="Aldolase_TIM"/>
</dbReference>